<keyword evidence="3" id="KW-1133">Transmembrane helix</keyword>
<feature type="coiled-coil region" evidence="1">
    <location>
        <begin position="347"/>
        <end position="392"/>
    </location>
</feature>
<sequence length="544" mass="63327">MEPKDSLYQIDPSKKLAETKKPAQNWPGCGVKVGSSFDFQERTKDLHEPQDFKQNLKERSKSEHEVKYINTTQPLPHPPLSSPKIPEESKTSLQKTISEVKKGNGRLELEQVESEESDCFEIGGGAKEVEGVRGFREKSEEEEIGVEGTKKYSDTLVIASEIITSLVDQIEELCTRKRYYKTQIIKIQEAQRVSRIQHKCKIDALTEKLSGLKVKHQEAIDYHLPIEQEYYKSIVKIANPDKDPELLALKENMKQLEKTYIEQKTALESDINIKSKKESTFAREAERLHRKKDSLEKSISEMSDELLMLNNHKEILTDNLSRLGSQRQALASEFKKREAEISNSDEIQKLEETLKQRKQETDKFEFNSERHLKSLAQEAGKLEVEVKVMRDRTSVLNRSINFEKDSFHESLMFEVSKCEKIYDDFQIERTKLKRLKDIKHQRRSQLERTKLELQSCQFSLMLAQEKLKKFSKFRDTVDYKVYIHDIKKAQRDELAPLELEVAKMQTKVNRLEILDLPEPPIPLLLMRITIGVLLFILVTMLILF</sequence>
<gene>
    <name evidence="4" type="ORF">ECRASSUSDP1_LOCUS5987</name>
</gene>
<reference evidence="4" key="1">
    <citation type="submission" date="2023-07" db="EMBL/GenBank/DDBJ databases">
        <authorList>
            <consortium name="AG Swart"/>
            <person name="Singh M."/>
            <person name="Singh A."/>
            <person name="Seah K."/>
            <person name="Emmerich C."/>
        </authorList>
    </citation>
    <scope>NUCLEOTIDE SEQUENCE</scope>
    <source>
        <strain evidence="4">DP1</strain>
    </source>
</reference>
<keyword evidence="3" id="KW-0812">Transmembrane</keyword>
<feature type="region of interest" description="Disordered" evidence="2">
    <location>
        <begin position="1"/>
        <end position="27"/>
    </location>
</feature>
<evidence type="ECO:0000256" key="2">
    <source>
        <dbReference type="SAM" id="MobiDB-lite"/>
    </source>
</evidence>
<keyword evidence="5" id="KW-1185">Reference proteome</keyword>
<keyword evidence="3" id="KW-0472">Membrane</keyword>
<feature type="region of interest" description="Disordered" evidence="2">
    <location>
        <begin position="70"/>
        <end position="89"/>
    </location>
</feature>
<evidence type="ECO:0000256" key="3">
    <source>
        <dbReference type="SAM" id="Phobius"/>
    </source>
</evidence>
<feature type="coiled-coil region" evidence="1">
    <location>
        <begin position="246"/>
        <end position="312"/>
    </location>
</feature>
<feature type="transmembrane region" description="Helical" evidence="3">
    <location>
        <begin position="524"/>
        <end position="543"/>
    </location>
</feature>
<name>A0AAD1UCB9_EUPCR</name>
<proteinExistence type="predicted"/>
<keyword evidence="1" id="KW-0175">Coiled coil</keyword>
<feature type="compositionally biased region" description="Basic and acidic residues" evidence="2">
    <location>
        <begin position="12"/>
        <end position="21"/>
    </location>
</feature>
<evidence type="ECO:0000313" key="4">
    <source>
        <dbReference type="EMBL" id="CAI2364642.1"/>
    </source>
</evidence>
<dbReference type="AlphaFoldDB" id="A0AAD1UCB9"/>
<feature type="region of interest" description="Disordered" evidence="2">
    <location>
        <begin position="40"/>
        <end position="65"/>
    </location>
</feature>
<comment type="caution">
    <text evidence="4">The sequence shown here is derived from an EMBL/GenBank/DDBJ whole genome shotgun (WGS) entry which is preliminary data.</text>
</comment>
<accession>A0AAD1UCB9</accession>
<dbReference type="EMBL" id="CAMPGE010005800">
    <property type="protein sequence ID" value="CAI2364642.1"/>
    <property type="molecule type" value="Genomic_DNA"/>
</dbReference>
<evidence type="ECO:0000313" key="5">
    <source>
        <dbReference type="Proteomes" id="UP001295684"/>
    </source>
</evidence>
<evidence type="ECO:0000256" key="1">
    <source>
        <dbReference type="SAM" id="Coils"/>
    </source>
</evidence>
<dbReference type="Proteomes" id="UP001295684">
    <property type="component" value="Unassembled WGS sequence"/>
</dbReference>
<protein>
    <submittedName>
        <fullName evidence="4">Uncharacterized protein</fullName>
    </submittedName>
</protein>
<organism evidence="4 5">
    <name type="scientific">Euplotes crassus</name>
    <dbReference type="NCBI Taxonomy" id="5936"/>
    <lineage>
        <taxon>Eukaryota</taxon>
        <taxon>Sar</taxon>
        <taxon>Alveolata</taxon>
        <taxon>Ciliophora</taxon>
        <taxon>Intramacronucleata</taxon>
        <taxon>Spirotrichea</taxon>
        <taxon>Hypotrichia</taxon>
        <taxon>Euplotida</taxon>
        <taxon>Euplotidae</taxon>
        <taxon>Moneuplotes</taxon>
    </lineage>
</organism>